<evidence type="ECO:0000313" key="3">
    <source>
        <dbReference type="Proteomes" id="UP000676079"/>
    </source>
</evidence>
<accession>A0ABX8BFP5</accession>
<keyword evidence="3" id="KW-1185">Reference proteome</keyword>
<evidence type="ECO:0000313" key="2">
    <source>
        <dbReference type="EMBL" id="QUX20590.1"/>
    </source>
</evidence>
<reference evidence="2 3" key="1">
    <citation type="submission" date="2021-05" db="EMBL/GenBank/DDBJ databases">
        <title>Direct Submission.</title>
        <authorList>
            <person name="Li K."/>
            <person name="Gao J."/>
        </authorList>
    </citation>
    <scope>NUCLEOTIDE SEQUENCE [LARGE SCALE GENOMIC DNA]</scope>
    <source>
        <strain evidence="2 3">Mg02</strain>
    </source>
</reference>
<gene>
    <name evidence="2" type="ORF">KGD84_18975</name>
</gene>
<feature type="domain" description="DUF5753" evidence="1">
    <location>
        <begin position="2"/>
        <end position="126"/>
    </location>
</feature>
<protein>
    <recommendedName>
        <fullName evidence="1">DUF5753 domain-containing protein</fullName>
    </recommendedName>
</protein>
<organism evidence="2 3">
    <name type="scientific">Nocardiopsis changdeensis</name>
    <dbReference type="NCBI Taxonomy" id="2831969"/>
    <lineage>
        <taxon>Bacteria</taxon>
        <taxon>Bacillati</taxon>
        <taxon>Actinomycetota</taxon>
        <taxon>Actinomycetes</taxon>
        <taxon>Streptosporangiales</taxon>
        <taxon>Nocardiopsidaceae</taxon>
        <taxon>Nocardiopsis</taxon>
    </lineage>
</organism>
<sequence>MMAQRLEQQQILDQEHPPGLHFIIDEGALRRMVGSPKVMVQQWEHLLEATERTHITVQVMPFSEGAHAELADSSTLMETEFHGTIQYLETLATGNIATNLPATALARARFDSLATNALSEKTVRTLL</sequence>
<dbReference type="Pfam" id="PF19054">
    <property type="entry name" value="DUF5753"/>
    <property type="match status" value="1"/>
</dbReference>
<name>A0ABX8BFP5_9ACTN</name>
<evidence type="ECO:0000259" key="1">
    <source>
        <dbReference type="Pfam" id="PF19054"/>
    </source>
</evidence>
<dbReference type="EMBL" id="CP074133">
    <property type="protein sequence ID" value="QUX20590.1"/>
    <property type="molecule type" value="Genomic_DNA"/>
</dbReference>
<proteinExistence type="predicted"/>
<dbReference type="Proteomes" id="UP000676079">
    <property type="component" value="Chromosome"/>
</dbReference>
<dbReference type="InterPro" id="IPR043917">
    <property type="entry name" value="DUF5753"/>
</dbReference>